<feature type="compositionally biased region" description="Acidic residues" evidence="1">
    <location>
        <begin position="202"/>
        <end position="212"/>
    </location>
</feature>
<organism evidence="2 3">
    <name type="scientific">Pyxidicoccus parkwayensis</name>
    <dbReference type="NCBI Taxonomy" id="2813578"/>
    <lineage>
        <taxon>Bacteria</taxon>
        <taxon>Pseudomonadati</taxon>
        <taxon>Myxococcota</taxon>
        <taxon>Myxococcia</taxon>
        <taxon>Myxococcales</taxon>
        <taxon>Cystobacterineae</taxon>
        <taxon>Myxococcaceae</taxon>
        <taxon>Pyxidicoccus</taxon>
    </lineage>
</organism>
<accession>A0ABX7PC50</accession>
<name>A0ABX7PC50_9BACT</name>
<reference evidence="2 3" key="1">
    <citation type="submission" date="2021-02" db="EMBL/GenBank/DDBJ databases">
        <title>De Novo genome assembly of isolated myxobacteria.</title>
        <authorList>
            <person name="Stevens D.C."/>
        </authorList>
    </citation>
    <scope>NUCLEOTIDE SEQUENCE [LARGE SCALE GENOMIC DNA]</scope>
    <source>
        <strain evidence="3">SCPEA02</strain>
    </source>
</reference>
<sequence>MAFGLLGALAACGGFNNVPLESGTVRGRIVGAEADVAMVSVLGQPELRAGVDPEGRFELANVPATTVELFVVASRTRAARSKVVAQGARVTDVGDIQPGPGAFITVRVSDGQGGVPSRAEVEVDGTVLDDIKVDATSGEVRVGPLPAGCYELEVKADDVKDVKEDVCVREGEELVRDIVMRSDDDGGGDDRDGGHGGRDGGSDDPDGGDDHP</sequence>
<evidence type="ECO:0000256" key="1">
    <source>
        <dbReference type="SAM" id="MobiDB-lite"/>
    </source>
</evidence>
<dbReference type="EMBL" id="CP071090">
    <property type="protein sequence ID" value="QSQ27945.1"/>
    <property type="molecule type" value="Genomic_DNA"/>
</dbReference>
<feature type="compositionally biased region" description="Basic and acidic residues" evidence="1">
    <location>
        <begin position="178"/>
        <end position="201"/>
    </location>
</feature>
<proteinExistence type="predicted"/>
<dbReference type="Proteomes" id="UP000662747">
    <property type="component" value="Chromosome"/>
</dbReference>
<gene>
    <name evidence="2" type="ORF">JY651_02000</name>
</gene>
<protein>
    <submittedName>
        <fullName evidence="2">Carboxypeptidase regulatory-like domain-containing protein</fullName>
    </submittedName>
</protein>
<evidence type="ECO:0000313" key="3">
    <source>
        <dbReference type="Proteomes" id="UP000662747"/>
    </source>
</evidence>
<keyword evidence="3" id="KW-1185">Reference proteome</keyword>
<feature type="region of interest" description="Disordered" evidence="1">
    <location>
        <begin position="178"/>
        <end position="212"/>
    </location>
</feature>
<evidence type="ECO:0000313" key="2">
    <source>
        <dbReference type="EMBL" id="QSQ27945.1"/>
    </source>
</evidence>